<sequence>MIRLKRAAGSRRGGPSPVLRQGGRSNRRTLSSIGLTFGEVEVDRGMWQGVPTLVRPLVIGRAEYGNQAVGV</sequence>
<dbReference type="Proteomes" id="UP000283479">
    <property type="component" value="Unassembled WGS sequence"/>
</dbReference>
<dbReference type="EMBL" id="RKLO01000004">
    <property type="protein sequence ID" value="RVW02070.1"/>
    <property type="molecule type" value="Genomic_DNA"/>
</dbReference>
<gene>
    <name evidence="2" type="ORF">EGT50_11660</name>
</gene>
<proteinExistence type="predicted"/>
<protein>
    <submittedName>
        <fullName evidence="2">Uncharacterized protein</fullName>
    </submittedName>
</protein>
<keyword evidence="3" id="KW-1185">Reference proteome</keyword>
<evidence type="ECO:0000313" key="3">
    <source>
        <dbReference type="Proteomes" id="UP000283479"/>
    </source>
</evidence>
<organism evidence="2 3">
    <name type="scientific">Rhodococcus xishaensis</name>
    <dbReference type="NCBI Taxonomy" id="2487364"/>
    <lineage>
        <taxon>Bacteria</taxon>
        <taxon>Bacillati</taxon>
        <taxon>Actinomycetota</taxon>
        <taxon>Actinomycetes</taxon>
        <taxon>Mycobacteriales</taxon>
        <taxon>Nocardiaceae</taxon>
        <taxon>Rhodococcus</taxon>
    </lineage>
</organism>
<dbReference type="AlphaFoldDB" id="A0A3S3AJI1"/>
<reference evidence="2 3" key="1">
    <citation type="submission" date="2018-11" db="EMBL/GenBank/DDBJ databases">
        <title>Rhodococcus spongicola sp. nov. and Rhodococcus xishaensis sp. nov. from marine sponges.</title>
        <authorList>
            <person name="Li L."/>
            <person name="Lin H.W."/>
        </authorList>
    </citation>
    <scope>NUCLEOTIDE SEQUENCE [LARGE SCALE GENOMIC DNA]</scope>
    <source>
        <strain evidence="2 3">LHW51113</strain>
    </source>
</reference>
<comment type="caution">
    <text evidence="2">The sequence shown here is derived from an EMBL/GenBank/DDBJ whole genome shotgun (WGS) entry which is preliminary data.</text>
</comment>
<evidence type="ECO:0000256" key="1">
    <source>
        <dbReference type="SAM" id="MobiDB-lite"/>
    </source>
</evidence>
<feature type="region of interest" description="Disordered" evidence="1">
    <location>
        <begin position="1"/>
        <end position="25"/>
    </location>
</feature>
<name>A0A3S3AJI1_9NOCA</name>
<accession>A0A3S3AJI1</accession>
<evidence type="ECO:0000313" key="2">
    <source>
        <dbReference type="EMBL" id="RVW02070.1"/>
    </source>
</evidence>